<protein>
    <submittedName>
        <fullName evidence="2">Uncharacterized protein</fullName>
    </submittedName>
</protein>
<dbReference type="RefSeq" id="WP_167221706.1">
    <property type="nucleotide sequence ID" value="NZ_JAAQPH010000002.1"/>
</dbReference>
<feature type="region of interest" description="Disordered" evidence="1">
    <location>
        <begin position="38"/>
        <end position="58"/>
    </location>
</feature>
<sequence>MNKKLAGPVADLAQVKKDRERKAYNALVLQAWDELEHEDKREQRARKSDVERAGRQRL</sequence>
<dbReference type="Proteomes" id="UP000761264">
    <property type="component" value="Unassembled WGS sequence"/>
</dbReference>
<reference evidence="2" key="1">
    <citation type="submission" date="2020-03" db="EMBL/GenBank/DDBJ databases">
        <title>Genome of Pelagibius litoralis DSM 21314T.</title>
        <authorList>
            <person name="Wang G."/>
        </authorList>
    </citation>
    <scope>NUCLEOTIDE SEQUENCE</scope>
    <source>
        <strain evidence="2">DSM 21314</strain>
    </source>
</reference>
<comment type="caution">
    <text evidence="2">The sequence shown here is derived from an EMBL/GenBank/DDBJ whole genome shotgun (WGS) entry which is preliminary data.</text>
</comment>
<organism evidence="2 3">
    <name type="scientific">Pelagibius litoralis</name>
    <dbReference type="NCBI Taxonomy" id="374515"/>
    <lineage>
        <taxon>Bacteria</taxon>
        <taxon>Pseudomonadati</taxon>
        <taxon>Pseudomonadota</taxon>
        <taxon>Alphaproteobacteria</taxon>
        <taxon>Rhodospirillales</taxon>
        <taxon>Rhodovibrionaceae</taxon>
        <taxon>Pelagibius</taxon>
    </lineage>
</organism>
<accession>A0A967EX56</accession>
<evidence type="ECO:0000313" key="2">
    <source>
        <dbReference type="EMBL" id="NIA67805.1"/>
    </source>
</evidence>
<proteinExistence type="predicted"/>
<evidence type="ECO:0000313" key="3">
    <source>
        <dbReference type="Proteomes" id="UP000761264"/>
    </source>
</evidence>
<dbReference type="AlphaFoldDB" id="A0A967EX56"/>
<keyword evidence="3" id="KW-1185">Reference proteome</keyword>
<evidence type="ECO:0000256" key="1">
    <source>
        <dbReference type="SAM" id="MobiDB-lite"/>
    </source>
</evidence>
<gene>
    <name evidence="2" type="ORF">HBA54_04305</name>
</gene>
<dbReference type="EMBL" id="JAAQPH010000002">
    <property type="protein sequence ID" value="NIA67805.1"/>
    <property type="molecule type" value="Genomic_DNA"/>
</dbReference>
<name>A0A967EX56_9PROT</name>